<reference evidence="2" key="1">
    <citation type="submission" date="2009-02" db="EMBL/GenBank/DDBJ databases">
        <title>The Genome Sequence of Ajellomyces capsulatus strain G186AR.</title>
        <authorList>
            <consortium name="The Broad Institute Genome Sequencing Platform"/>
            <person name="Champion M."/>
            <person name="Cuomo C."/>
            <person name="Ma L.-J."/>
            <person name="Henn M.R."/>
            <person name="Sil A."/>
            <person name="Goldman B."/>
            <person name="Young S.K."/>
            <person name="Kodira C.D."/>
            <person name="Zeng Q."/>
            <person name="Koehrsen M."/>
            <person name="Alvarado L."/>
            <person name="Berlin A."/>
            <person name="Borenstein D."/>
            <person name="Chen Z."/>
            <person name="Engels R."/>
            <person name="Freedman E."/>
            <person name="Gellesch M."/>
            <person name="Goldberg J."/>
            <person name="Griggs A."/>
            <person name="Gujja S."/>
            <person name="Heiman D."/>
            <person name="Hepburn T."/>
            <person name="Howarth C."/>
            <person name="Jen D."/>
            <person name="Larson L."/>
            <person name="Lewis B."/>
            <person name="Mehta T."/>
            <person name="Park D."/>
            <person name="Pearson M."/>
            <person name="Roberts A."/>
            <person name="Saif S."/>
            <person name="Shea T."/>
            <person name="Shenoy N."/>
            <person name="Sisk P."/>
            <person name="Stolte C."/>
            <person name="Sykes S."/>
            <person name="Walk T."/>
            <person name="White J."/>
            <person name="Yandava C."/>
            <person name="Klein B."/>
            <person name="McEwen J.G."/>
            <person name="Puccia R."/>
            <person name="Goldman G.H."/>
            <person name="Felipe M.S."/>
            <person name="Nino-Vega G."/>
            <person name="San-Blas G."/>
            <person name="Taylor J."/>
            <person name="Mendoza L."/>
            <person name="Galagan J."/>
            <person name="Nusbaum C."/>
            <person name="Birren B."/>
        </authorList>
    </citation>
    <scope>NUCLEOTIDE SEQUENCE</scope>
    <source>
        <strain evidence="2">G186AR</strain>
    </source>
</reference>
<dbReference type="GeneID" id="69034575"/>
<dbReference type="InParanoid" id="C0NF93"/>
<dbReference type="RefSeq" id="XP_045290394.1">
    <property type="nucleotide sequence ID" value="XM_045428608.1"/>
</dbReference>
<name>C0NF93_AJECG</name>
<feature type="compositionally biased region" description="Low complexity" evidence="1">
    <location>
        <begin position="1"/>
        <end position="16"/>
    </location>
</feature>
<dbReference type="Proteomes" id="UP000001631">
    <property type="component" value="Unassembled WGS sequence"/>
</dbReference>
<accession>C0NF93</accession>
<gene>
    <name evidence="2" type="ORF">HCBG_01559</name>
</gene>
<sequence length="245" mass="27290">MGDISGSRSLRSTSKTTSEDKPSPQQLYNTVHREILNATGPTHLAYENVETQAGSLVFDSLEESSKVENIRPRMEYSTFLTPAEYNQLEFSSGTAFRSFQAPYTSSLKQPDSFFQVQGQYLPTIVIKSGWTETTANLHRDMRLWLIGGANQVQLVLLPKWTKHANRRVSGVVQLWALNQMGNETLLQTAIIYPPAANQVIQITRKQLFGTLVHPGRNPNDVFNLSIDALRAIAADAIHTDGFLPA</sequence>
<proteinExistence type="predicted"/>
<dbReference type="AlphaFoldDB" id="C0NF93"/>
<evidence type="ECO:0000256" key="1">
    <source>
        <dbReference type="SAM" id="MobiDB-lite"/>
    </source>
</evidence>
<organism evidence="2 3">
    <name type="scientific">Ajellomyces capsulatus (strain G186AR / H82 / ATCC MYA-2454 / RMSCC 2432)</name>
    <name type="common">Darling's disease fungus</name>
    <name type="synonym">Histoplasma capsulatum</name>
    <dbReference type="NCBI Taxonomy" id="447093"/>
    <lineage>
        <taxon>Eukaryota</taxon>
        <taxon>Fungi</taxon>
        <taxon>Dikarya</taxon>
        <taxon>Ascomycota</taxon>
        <taxon>Pezizomycotina</taxon>
        <taxon>Eurotiomycetes</taxon>
        <taxon>Eurotiomycetidae</taxon>
        <taxon>Onygenales</taxon>
        <taxon>Ajellomycetaceae</taxon>
        <taxon>Histoplasma</taxon>
    </lineage>
</organism>
<dbReference type="VEuPathDB" id="FungiDB:I7I50_01102"/>
<dbReference type="HOGENOM" id="CLU_062454_1_0_1"/>
<protein>
    <submittedName>
        <fullName evidence="2">Uncharacterized protein</fullName>
    </submittedName>
</protein>
<evidence type="ECO:0000313" key="3">
    <source>
        <dbReference type="Proteomes" id="UP000001631"/>
    </source>
</evidence>
<keyword evidence="3" id="KW-1185">Reference proteome</keyword>
<feature type="region of interest" description="Disordered" evidence="1">
    <location>
        <begin position="1"/>
        <end position="26"/>
    </location>
</feature>
<evidence type="ECO:0000313" key="2">
    <source>
        <dbReference type="EMBL" id="EEH09914.1"/>
    </source>
</evidence>
<dbReference type="EMBL" id="GG663364">
    <property type="protein sequence ID" value="EEH09914.1"/>
    <property type="molecule type" value="Genomic_DNA"/>
</dbReference>